<evidence type="ECO:0000256" key="8">
    <source>
        <dbReference type="SAM" id="MobiDB-lite"/>
    </source>
</evidence>
<keyword evidence="3 7" id="KW-0694">RNA-binding</keyword>
<gene>
    <name evidence="7 9" type="primary">rplR</name>
    <name evidence="9" type="ORF">GCM10009668_24580</name>
</gene>
<reference evidence="9 10" key="1">
    <citation type="journal article" date="2019" name="Int. J. Syst. Evol. Microbiol.">
        <title>The Global Catalogue of Microorganisms (GCM) 10K type strain sequencing project: providing services to taxonomists for standard genome sequencing and annotation.</title>
        <authorList>
            <consortium name="The Broad Institute Genomics Platform"/>
            <consortium name="The Broad Institute Genome Sequencing Center for Infectious Disease"/>
            <person name="Wu L."/>
            <person name="Ma J."/>
        </authorList>
    </citation>
    <scope>NUCLEOTIDE SEQUENCE [LARGE SCALE GENOMIC DNA]</scope>
    <source>
        <strain evidence="9 10">JCM 13008</strain>
    </source>
</reference>
<evidence type="ECO:0000256" key="2">
    <source>
        <dbReference type="ARBA" id="ARBA00022730"/>
    </source>
</evidence>
<evidence type="ECO:0000256" key="7">
    <source>
        <dbReference type="HAMAP-Rule" id="MF_01337"/>
    </source>
</evidence>
<comment type="subunit">
    <text evidence="7">Part of the 50S ribosomal subunit; part of the 5S rRNA/L5/L18/L25 subcomplex. Contacts the 5S and 23S rRNAs.</text>
</comment>
<dbReference type="InterPro" id="IPR057268">
    <property type="entry name" value="Ribosomal_L18"/>
</dbReference>
<comment type="similarity">
    <text evidence="1 7">Belongs to the universal ribosomal protein uL18 family.</text>
</comment>
<keyword evidence="5 7" id="KW-0687">Ribonucleoprotein</keyword>
<feature type="compositionally biased region" description="Polar residues" evidence="8">
    <location>
        <begin position="1"/>
        <end position="12"/>
    </location>
</feature>
<dbReference type="Gene3D" id="3.30.420.100">
    <property type="match status" value="1"/>
</dbReference>
<dbReference type="PANTHER" id="PTHR12899:SF3">
    <property type="entry name" value="LARGE RIBOSOMAL SUBUNIT PROTEIN UL18M"/>
    <property type="match status" value="1"/>
</dbReference>
<sequence length="129" mass="13868">MTMAISLSNNKHTAARTRSRLRRQVRGRKKISGTAERPRLVVTRSARHISVQVVDDLVGKTLASASTMEGELRDLGADKSAKAKRVGELVAARAKEAGISEVVFDRAGNKYHGRVAALADGAREGGLTF</sequence>
<dbReference type="PANTHER" id="PTHR12899">
    <property type="entry name" value="39S RIBOSOMAL PROTEIN L18, MITOCHONDRIAL"/>
    <property type="match status" value="1"/>
</dbReference>
<keyword evidence="2 7" id="KW-0699">rRNA-binding</keyword>
<dbReference type="CDD" id="cd00432">
    <property type="entry name" value="Ribosomal_L18_L5e"/>
    <property type="match status" value="1"/>
</dbReference>
<proteinExistence type="inferred from homology"/>
<evidence type="ECO:0000313" key="9">
    <source>
        <dbReference type="EMBL" id="GAA1104475.1"/>
    </source>
</evidence>
<accession>A0ABN1TV94</accession>
<organism evidence="9 10">
    <name type="scientific">Nocardioides dubius</name>
    <dbReference type="NCBI Taxonomy" id="317019"/>
    <lineage>
        <taxon>Bacteria</taxon>
        <taxon>Bacillati</taxon>
        <taxon>Actinomycetota</taxon>
        <taxon>Actinomycetes</taxon>
        <taxon>Propionibacteriales</taxon>
        <taxon>Nocardioidaceae</taxon>
        <taxon>Nocardioides</taxon>
    </lineage>
</organism>
<dbReference type="EMBL" id="BAAALG010000010">
    <property type="protein sequence ID" value="GAA1104475.1"/>
    <property type="molecule type" value="Genomic_DNA"/>
</dbReference>
<evidence type="ECO:0000313" key="10">
    <source>
        <dbReference type="Proteomes" id="UP001501581"/>
    </source>
</evidence>
<dbReference type="SUPFAM" id="SSF53137">
    <property type="entry name" value="Translational machinery components"/>
    <property type="match status" value="1"/>
</dbReference>
<dbReference type="HAMAP" id="MF_01337_B">
    <property type="entry name" value="Ribosomal_uL18_B"/>
    <property type="match status" value="1"/>
</dbReference>
<evidence type="ECO:0000256" key="4">
    <source>
        <dbReference type="ARBA" id="ARBA00022980"/>
    </source>
</evidence>
<evidence type="ECO:0000256" key="1">
    <source>
        <dbReference type="ARBA" id="ARBA00007116"/>
    </source>
</evidence>
<dbReference type="Proteomes" id="UP001501581">
    <property type="component" value="Unassembled WGS sequence"/>
</dbReference>
<keyword evidence="4 7" id="KW-0689">Ribosomal protein</keyword>
<name>A0ABN1TV94_9ACTN</name>
<dbReference type="InterPro" id="IPR004389">
    <property type="entry name" value="Ribosomal_uL18_bac-type"/>
</dbReference>
<evidence type="ECO:0000256" key="3">
    <source>
        <dbReference type="ARBA" id="ARBA00022884"/>
    </source>
</evidence>
<comment type="caution">
    <text evidence="9">The sequence shown here is derived from an EMBL/GenBank/DDBJ whole genome shotgun (WGS) entry which is preliminary data.</text>
</comment>
<protein>
    <recommendedName>
        <fullName evidence="6 7">Large ribosomal subunit protein uL18</fullName>
    </recommendedName>
</protein>
<keyword evidence="10" id="KW-1185">Reference proteome</keyword>
<comment type="function">
    <text evidence="7">This is one of the proteins that bind and probably mediate the attachment of the 5S RNA into the large ribosomal subunit, where it forms part of the central protuberance.</text>
</comment>
<dbReference type="GO" id="GO:0005840">
    <property type="term" value="C:ribosome"/>
    <property type="evidence" value="ECO:0007669"/>
    <property type="project" value="UniProtKB-KW"/>
</dbReference>
<evidence type="ECO:0000256" key="6">
    <source>
        <dbReference type="ARBA" id="ARBA00035197"/>
    </source>
</evidence>
<dbReference type="Pfam" id="PF00861">
    <property type="entry name" value="Ribosomal_L18p"/>
    <property type="match status" value="1"/>
</dbReference>
<dbReference type="NCBIfam" id="TIGR00060">
    <property type="entry name" value="L18_bact"/>
    <property type="match status" value="1"/>
</dbReference>
<evidence type="ECO:0000256" key="5">
    <source>
        <dbReference type="ARBA" id="ARBA00023274"/>
    </source>
</evidence>
<dbReference type="InterPro" id="IPR005484">
    <property type="entry name" value="Ribosomal_uL18_bac/plant/anim"/>
</dbReference>
<feature type="region of interest" description="Disordered" evidence="8">
    <location>
        <begin position="1"/>
        <end position="20"/>
    </location>
</feature>